<comment type="caution">
    <text evidence="2">The sequence shown here is derived from an EMBL/GenBank/DDBJ whole genome shotgun (WGS) entry which is preliminary data.</text>
</comment>
<dbReference type="SUPFAM" id="SSF47413">
    <property type="entry name" value="lambda repressor-like DNA-binding domains"/>
    <property type="match status" value="1"/>
</dbReference>
<dbReference type="Proteomes" id="UP000647416">
    <property type="component" value="Unassembled WGS sequence"/>
</dbReference>
<dbReference type="PROSITE" id="PS50943">
    <property type="entry name" value="HTH_CROC1"/>
    <property type="match status" value="1"/>
</dbReference>
<dbReference type="AlphaFoldDB" id="A0A926F9R4"/>
<evidence type="ECO:0000313" key="3">
    <source>
        <dbReference type="Proteomes" id="UP000647416"/>
    </source>
</evidence>
<dbReference type="RefSeq" id="WP_262432621.1">
    <property type="nucleotide sequence ID" value="NZ_JACRTE010000021.1"/>
</dbReference>
<sequence length="65" mass="7562">MVTYQRLWKTLEQKKIRKHDLMELAGISSTTLTKLNKNEIVALTVLVKICKALDCRIEDIMEITE</sequence>
<name>A0A926F9R4_9FIRM</name>
<dbReference type="InterPro" id="IPR010982">
    <property type="entry name" value="Lambda_DNA-bd_dom_sf"/>
</dbReference>
<dbReference type="Pfam" id="PF13443">
    <property type="entry name" value="HTH_26"/>
    <property type="match status" value="1"/>
</dbReference>
<dbReference type="CDD" id="cd00093">
    <property type="entry name" value="HTH_XRE"/>
    <property type="match status" value="1"/>
</dbReference>
<dbReference type="InterPro" id="IPR001387">
    <property type="entry name" value="Cro/C1-type_HTH"/>
</dbReference>
<dbReference type="EMBL" id="JACRTE010000021">
    <property type="protein sequence ID" value="MBC8597311.1"/>
    <property type="molecule type" value="Genomic_DNA"/>
</dbReference>
<dbReference type="Gene3D" id="1.10.260.40">
    <property type="entry name" value="lambda repressor-like DNA-binding domains"/>
    <property type="match status" value="1"/>
</dbReference>
<evidence type="ECO:0000259" key="1">
    <source>
        <dbReference type="PROSITE" id="PS50943"/>
    </source>
</evidence>
<evidence type="ECO:0000313" key="2">
    <source>
        <dbReference type="EMBL" id="MBC8597311.1"/>
    </source>
</evidence>
<reference evidence="2" key="1">
    <citation type="submission" date="2020-08" db="EMBL/GenBank/DDBJ databases">
        <title>Genome public.</title>
        <authorList>
            <person name="Liu C."/>
            <person name="Sun Q."/>
        </authorList>
    </citation>
    <scope>NUCLEOTIDE SEQUENCE</scope>
    <source>
        <strain evidence="2">NSJ-50</strain>
    </source>
</reference>
<organism evidence="2 3">
    <name type="scientific">Qingrenia yutianensis</name>
    <dbReference type="NCBI Taxonomy" id="2763676"/>
    <lineage>
        <taxon>Bacteria</taxon>
        <taxon>Bacillati</taxon>
        <taxon>Bacillota</taxon>
        <taxon>Clostridia</taxon>
        <taxon>Eubacteriales</taxon>
        <taxon>Oscillospiraceae</taxon>
        <taxon>Qingrenia</taxon>
    </lineage>
</organism>
<proteinExistence type="predicted"/>
<gene>
    <name evidence="2" type="ORF">H8706_10615</name>
</gene>
<feature type="domain" description="HTH cro/C1-type" evidence="1">
    <location>
        <begin position="23"/>
        <end position="60"/>
    </location>
</feature>
<accession>A0A926F9R4</accession>
<dbReference type="GO" id="GO:0003677">
    <property type="term" value="F:DNA binding"/>
    <property type="evidence" value="ECO:0007669"/>
    <property type="project" value="InterPro"/>
</dbReference>
<keyword evidence="3" id="KW-1185">Reference proteome</keyword>
<protein>
    <submittedName>
        <fullName evidence="2">Helix-turn-helix transcriptional regulator</fullName>
    </submittedName>
</protein>